<dbReference type="HAMAP" id="MF_01023">
    <property type="entry name" value="HisC_aminotrans_2"/>
    <property type="match status" value="1"/>
</dbReference>
<dbReference type="RefSeq" id="WP_158350319.1">
    <property type="nucleotide sequence ID" value="NZ_CP032999.1"/>
</dbReference>
<feature type="domain" description="Aminotransferase class I/classII large" evidence="15">
    <location>
        <begin position="51"/>
        <end position="349"/>
    </location>
</feature>
<accession>A0A4D6Y8A5</accession>
<dbReference type="Pfam" id="PF00155">
    <property type="entry name" value="Aminotran_1_2"/>
    <property type="match status" value="1"/>
</dbReference>
<dbReference type="Gene3D" id="3.40.640.10">
    <property type="entry name" value="Type I PLP-dependent aspartate aminotransferase-like (Major domain)"/>
    <property type="match status" value="1"/>
</dbReference>
<evidence type="ECO:0000256" key="3">
    <source>
        <dbReference type="ARBA" id="ARBA00007970"/>
    </source>
</evidence>
<evidence type="ECO:0000256" key="5">
    <source>
        <dbReference type="ARBA" id="ARBA00012748"/>
    </source>
</evidence>
<dbReference type="InterPro" id="IPR001917">
    <property type="entry name" value="Aminotrans_II_pyridoxalP_BS"/>
</dbReference>
<comment type="pathway">
    <text evidence="2 14">Amino-acid biosynthesis; L-histidine biosynthesis; L-histidine from 5-phospho-alpha-D-ribose 1-diphosphate: step 7/9.</text>
</comment>
<dbReference type="PANTHER" id="PTHR42885:SF2">
    <property type="entry name" value="HISTIDINOL-PHOSPHATE AMINOTRANSFERASE"/>
    <property type="match status" value="1"/>
</dbReference>
<organism evidence="16 17">
    <name type="scientific">Buchnera aphidicola</name>
    <name type="common">Sarucallis kahawaluokalani</name>
    <dbReference type="NCBI Taxonomy" id="1241878"/>
    <lineage>
        <taxon>Bacteria</taxon>
        <taxon>Pseudomonadati</taxon>
        <taxon>Pseudomonadota</taxon>
        <taxon>Gammaproteobacteria</taxon>
        <taxon>Enterobacterales</taxon>
        <taxon>Erwiniaceae</taxon>
        <taxon>Buchnera</taxon>
    </lineage>
</organism>
<sequence length="357" mass="41031">MESNIYKLCRKDIFALQAYASARSIGGTGTILLNANELPVSNIVSLKKIVLNRYPECQPEILLKKYANYINLHINNILVSRGADEAIELLMRVFCTPYQDSILTFPPTYTMYAKVAEIYGVQNISIPLIDNIYLNIPEIIKCLNKVKLIYICRPNNPTGHIFHIDEIIKILELTINKAIVVIDEAYIEFCINKNIIFLLTRFNHLVILRTLSKAFGLAGIRCGFTIAHHDIIQLLRKVITPYPLPIPSIEIAVKSLSRTSIINMKNKILLVQKNKFWLLDQLKTIKFIKYIFDSETNYILVRCIRACDIFNVLWNKGIILRKQDHIIELQDCIRISIGTKIECLHLFNALKEIVLCE</sequence>
<feature type="modified residue" description="N6-(pyridoxal phosphate)lysine" evidence="14">
    <location>
        <position position="213"/>
    </location>
</feature>
<gene>
    <name evidence="14" type="primary">hisC</name>
    <name evidence="16" type="ORF">D9V78_00370</name>
</gene>
<dbReference type="EMBL" id="CP032999">
    <property type="protein sequence ID" value="QCI25877.1"/>
    <property type="molecule type" value="Genomic_DNA"/>
</dbReference>
<evidence type="ECO:0000256" key="13">
    <source>
        <dbReference type="ARBA" id="ARBA00047481"/>
    </source>
</evidence>
<evidence type="ECO:0000256" key="2">
    <source>
        <dbReference type="ARBA" id="ARBA00005011"/>
    </source>
</evidence>
<dbReference type="OrthoDB" id="9813612at2"/>
<dbReference type="SUPFAM" id="SSF53383">
    <property type="entry name" value="PLP-dependent transferases"/>
    <property type="match status" value="1"/>
</dbReference>
<dbReference type="InterPro" id="IPR015422">
    <property type="entry name" value="PyrdxlP-dep_Trfase_small"/>
</dbReference>
<dbReference type="UniPathway" id="UPA00031">
    <property type="reaction ID" value="UER00012"/>
</dbReference>
<dbReference type="GO" id="GO:0030170">
    <property type="term" value="F:pyridoxal phosphate binding"/>
    <property type="evidence" value="ECO:0007669"/>
    <property type="project" value="InterPro"/>
</dbReference>
<evidence type="ECO:0000313" key="17">
    <source>
        <dbReference type="Proteomes" id="UP000298685"/>
    </source>
</evidence>
<evidence type="ECO:0000256" key="12">
    <source>
        <dbReference type="ARBA" id="ARBA00030262"/>
    </source>
</evidence>
<dbReference type="PROSITE" id="PS00599">
    <property type="entry name" value="AA_TRANSFER_CLASS_2"/>
    <property type="match status" value="1"/>
</dbReference>
<evidence type="ECO:0000256" key="14">
    <source>
        <dbReference type="HAMAP-Rule" id="MF_01023"/>
    </source>
</evidence>
<dbReference type="InterPro" id="IPR004839">
    <property type="entry name" value="Aminotransferase_I/II_large"/>
</dbReference>
<evidence type="ECO:0000256" key="4">
    <source>
        <dbReference type="ARBA" id="ARBA00011738"/>
    </source>
</evidence>
<evidence type="ECO:0000256" key="8">
    <source>
        <dbReference type="ARBA" id="ARBA00022605"/>
    </source>
</evidence>
<dbReference type="Proteomes" id="UP000298685">
    <property type="component" value="Chromosome"/>
</dbReference>
<dbReference type="InterPro" id="IPR015421">
    <property type="entry name" value="PyrdxlP-dep_Trfase_major"/>
</dbReference>
<comment type="subunit">
    <text evidence="4 14">Homodimer.</text>
</comment>
<comment type="cofactor">
    <cofactor evidence="1 14">
        <name>pyridoxal 5'-phosphate</name>
        <dbReference type="ChEBI" id="CHEBI:597326"/>
    </cofactor>
</comment>
<evidence type="ECO:0000256" key="7">
    <source>
        <dbReference type="ARBA" id="ARBA00022576"/>
    </source>
</evidence>
<dbReference type="PANTHER" id="PTHR42885">
    <property type="entry name" value="HISTIDINOL-PHOSPHATE AMINOTRANSFERASE-RELATED"/>
    <property type="match status" value="1"/>
</dbReference>
<keyword evidence="11 14" id="KW-0368">Histidine biosynthesis</keyword>
<keyword evidence="8 14" id="KW-0028">Amino-acid biosynthesis</keyword>
<keyword evidence="10 14" id="KW-0663">Pyridoxal phosphate</keyword>
<dbReference type="Gene3D" id="3.90.1150.10">
    <property type="entry name" value="Aspartate Aminotransferase, domain 1"/>
    <property type="match status" value="1"/>
</dbReference>
<evidence type="ECO:0000256" key="10">
    <source>
        <dbReference type="ARBA" id="ARBA00022898"/>
    </source>
</evidence>
<comment type="catalytic activity">
    <reaction evidence="13 14">
        <text>L-histidinol phosphate + 2-oxoglutarate = 3-(imidazol-4-yl)-2-oxopropyl phosphate + L-glutamate</text>
        <dbReference type="Rhea" id="RHEA:23744"/>
        <dbReference type="ChEBI" id="CHEBI:16810"/>
        <dbReference type="ChEBI" id="CHEBI:29985"/>
        <dbReference type="ChEBI" id="CHEBI:57766"/>
        <dbReference type="ChEBI" id="CHEBI:57980"/>
        <dbReference type="EC" id="2.6.1.9"/>
    </reaction>
</comment>
<dbReference type="InterPro" id="IPR015424">
    <property type="entry name" value="PyrdxlP-dep_Trfase"/>
</dbReference>
<proteinExistence type="inferred from homology"/>
<keyword evidence="7 14" id="KW-0032">Aminotransferase</keyword>
<evidence type="ECO:0000256" key="9">
    <source>
        <dbReference type="ARBA" id="ARBA00022679"/>
    </source>
</evidence>
<dbReference type="GO" id="GO:0000105">
    <property type="term" value="P:L-histidine biosynthetic process"/>
    <property type="evidence" value="ECO:0007669"/>
    <property type="project" value="UniProtKB-UniRule"/>
</dbReference>
<dbReference type="EC" id="2.6.1.9" evidence="5 14"/>
<evidence type="ECO:0000313" key="16">
    <source>
        <dbReference type="EMBL" id="QCI25877.1"/>
    </source>
</evidence>
<evidence type="ECO:0000256" key="1">
    <source>
        <dbReference type="ARBA" id="ARBA00001933"/>
    </source>
</evidence>
<comment type="similarity">
    <text evidence="3 14">Belongs to the class-II pyridoxal-phosphate-dependent aminotransferase family. Histidinol-phosphate aminotransferase subfamily.</text>
</comment>
<name>A0A4D6Y8A5_9GAMM</name>
<evidence type="ECO:0000256" key="6">
    <source>
        <dbReference type="ARBA" id="ARBA00018048"/>
    </source>
</evidence>
<protein>
    <recommendedName>
        <fullName evidence="6 14">Histidinol-phosphate aminotransferase</fullName>
        <ecNumber evidence="5 14">2.6.1.9</ecNumber>
    </recommendedName>
    <alternativeName>
        <fullName evidence="12 14">Imidazole acetol-phosphate transaminase</fullName>
    </alternativeName>
</protein>
<reference evidence="16 17" key="1">
    <citation type="submission" date="2018-10" db="EMBL/GenBank/DDBJ databases">
        <title>Comparative functional genomics of the obligate endosymbiont Buchnera aphidicola.</title>
        <authorList>
            <person name="Chong R.A."/>
        </authorList>
    </citation>
    <scope>NUCLEOTIDE SEQUENCE [LARGE SCALE GENOMIC DNA]</scope>
    <source>
        <strain evidence="16 17">Ska</strain>
    </source>
</reference>
<dbReference type="AlphaFoldDB" id="A0A4D6Y8A5"/>
<dbReference type="NCBIfam" id="TIGR01141">
    <property type="entry name" value="hisC"/>
    <property type="match status" value="1"/>
</dbReference>
<evidence type="ECO:0000256" key="11">
    <source>
        <dbReference type="ARBA" id="ARBA00023102"/>
    </source>
</evidence>
<evidence type="ECO:0000259" key="15">
    <source>
        <dbReference type="Pfam" id="PF00155"/>
    </source>
</evidence>
<dbReference type="GO" id="GO:0004400">
    <property type="term" value="F:histidinol-phosphate transaminase activity"/>
    <property type="evidence" value="ECO:0007669"/>
    <property type="project" value="UniProtKB-UniRule"/>
</dbReference>
<keyword evidence="9 14" id="KW-0808">Transferase</keyword>
<dbReference type="CDD" id="cd00609">
    <property type="entry name" value="AAT_like"/>
    <property type="match status" value="1"/>
</dbReference>
<dbReference type="InterPro" id="IPR005861">
    <property type="entry name" value="HisP_aminotrans"/>
</dbReference>